<keyword evidence="3" id="KW-0677">Repeat</keyword>
<organism evidence="8 9">
    <name type="scientific">Seminavis robusta</name>
    <dbReference type="NCBI Taxonomy" id="568900"/>
    <lineage>
        <taxon>Eukaryota</taxon>
        <taxon>Sar</taxon>
        <taxon>Stramenopiles</taxon>
        <taxon>Ochrophyta</taxon>
        <taxon>Bacillariophyta</taxon>
        <taxon>Bacillariophyceae</taxon>
        <taxon>Bacillariophycidae</taxon>
        <taxon>Naviculales</taxon>
        <taxon>Naviculaceae</taxon>
        <taxon>Seminavis</taxon>
    </lineage>
</organism>
<dbReference type="PRINTS" id="PR00320">
    <property type="entry name" value="GPROTEINBRPT"/>
</dbReference>
<sequence>MKVSKTTSVREEHGCNIYSIAFSQDILVEELNNRNKCYYRTFCSCAGPYVTVYKIQVFDLIDGDVFTGPSGPMLVHQSYVDVHPEEEFWACAFGGRSFLPTKPTKLPALKKQQSNSKEGKPKKRKEQGSMVECEEEADTSMHEEFLSSNDDDDEPLRINLDQQPTGPQLLCAAGKNRTIQVIDTTQQKLWMSLQGHGDEINCLKFHPIDNNILASASNDKSVRLWNLRNGTNIAILAGHEGHKDIVLAAGWHPTGEKLVTGGHDNLVKIWNMEEGTDIHKAMQDSYKIELTQNETATTKSSRQKAAKRQNLDLSQQLVQAKDYFKPVICQFPIHSTHKVHYQPVDCVDFIVSPMLLTKASTKIVLWYPNYVNEENPAVVHPAPADLVATFKTFEIADTPEEVFFYRFATCPAGKLVAAGNSQAEVFLFDVDAKSSNALAKLVAHPKIATHVRMTAFSPDGRILLCCCDDGTIAKWDIRTKN</sequence>
<dbReference type="SMART" id="SM00320">
    <property type="entry name" value="WD40"/>
    <property type="match status" value="3"/>
</dbReference>
<dbReference type="Pfam" id="PF00400">
    <property type="entry name" value="WD40"/>
    <property type="match status" value="3"/>
</dbReference>
<evidence type="ECO:0000256" key="5">
    <source>
        <dbReference type="ARBA" id="ARBA00023163"/>
    </source>
</evidence>
<evidence type="ECO:0000256" key="7">
    <source>
        <dbReference type="SAM" id="MobiDB-lite"/>
    </source>
</evidence>
<comment type="caution">
    <text evidence="8">The sequence shown here is derived from an EMBL/GenBank/DDBJ whole genome shotgun (WGS) entry which is preliminary data.</text>
</comment>
<evidence type="ECO:0000256" key="3">
    <source>
        <dbReference type="ARBA" id="ARBA00022737"/>
    </source>
</evidence>
<dbReference type="InterPro" id="IPR015943">
    <property type="entry name" value="WD40/YVTN_repeat-like_dom_sf"/>
</dbReference>
<gene>
    <name evidence="8" type="ORF">SEMRO_1141_G245700.1</name>
</gene>
<name>A0A9N8EKP6_9STRA</name>
<dbReference type="InterPro" id="IPR051243">
    <property type="entry name" value="PcG_WD-repeat"/>
</dbReference>
<keyword evidence="4" id="KW-0805">Transcription regulation</keyword>
<feature type="repeat" description="WD" evidence="6">
    <location>
        <begin position="239"/>
        <end position="280"/>
    </location>
</feature>
<dbReference type="Gene3D" id="2.130.10.10">
    <property type="entry name" value="YVTN repeat-like/Quinoprotein amine dehydrogenase"/>
    <property type="match status" value="1"/>
</dbReference>
<dbReference type="InterPro" id="IPR019775">
    <property type="entry name" value="WD40_repeat_CS"/>
</dbReference>
<evidence type="ECO:0000256" key="1">
    <source>
        <dbReference type="ARBA" id="ARBA00008075"/>
    </source>
</evidence>
<feature type="region of interest" description="Disordered" evidence="7">
    <location>
        <begin position="103"/>
        <end position="162"/>
    </location>
</feature>
<keyword evidence="5" id="KW-0804">Transcription</keyword>
<dbReference type="SUPFAM" id="SSF50978">
    <property type="entry name" value="WD40 repeat-like"/>
    <property type="match status" value="1"/>
</dbReference>
<dbReference type="InterPro" id="IPR020472">
    <property type="entry name" value="WD40_PAC1"/>
</dbReference>
<proteinExistence type="inferred from homology"/>
<dbReference type="Proteomes" id="UP001153069">
    <property type="component" value="Unassembled WGS sequence"/>
</dbReference>
<feature type="repeat" description="WD" evidence="6">
    <location>
        <begin position="193"/>
        <end position="235"/>
    </location>
</feature>
<feature type="repeat" description="WD" evidence="6">
    <location>
        <begin position="451"/>
        <end position="481"/>
    </location>
</feature>
<dbReference type="InterPro" id="IPR001680">
    <property type="entry name" value="WD40_rpt"/>
</dbReference>
<dbReference type="PROSITE" id="PS50294">
    <property type="entry name" value="WD_REPEATS_REGION"/>
    <property type="match status" value="3"/>
</dbReference>
<dbReference type="EMBL" id="CAICTM010001139">
    <property type="protein sequence ID" value="CAB9520859.1"/>
    <property type="molecule type" value="Genomic_DNA"/>
</dbReference>
<dbReference type="PROSITE" id="PS50082">
    <property type="entry name" value="WD_REPEATS_2"/>
    <property type="match status" value="3"/>
</dbReference>
<dbReference type="PANTHER" id="PTHR10253">
    <property type="entry name" value="POLYCOMB PROTEIN"/>
    <property type="match status" value="1"/>
</dbReference>
<dbReference type="InterPro" id="IPR036322">
    <property type="entry name" value="WD40_repeat_dom_sf"/>
</dbReference>
<evidence type="ECO:0000256" key="4">
    <source>
        <dbReference type="ARBA" id="ARBA00023015"/>
    </source>
</evidence>
<evidence type="ECO:0000256" key="6">
    <source>
        <dbReference type="PROSITE-ProRule" id="PRU00221"/>
    </source>
</evidence>
<evidence type="ECO:0000256" key="2">
    <source>
        <dbReference type="ARBA" id="ARBA00022574"/>
    </source>
</evidence>
<protein>
    <submittedName>
        <fullName evidence="8">Polycomb protein EED</fullName>
    </submittedName>
</protein>
<dbReference type="AlphaFoldDB" id="A0A9N8EKP6"/>
<evidence type="ECO:0000313" key="8">
    <source>
        <dbReference type="EMBL" id="CAB9520859.1"/>
    </source>
</evidence>
<comment type="similarity">
    <text evidence="1">Belongs to the WD repeat ESC family.</text>
</comment>
<evidence type="ECO:0000313" key="9">
    <source>
        <dbReference type="Proteomes" id="UP001153069"/>
    </source>
</evidence>
<dbReference type="PROSITE" id="PS00678">
    <property type="entry name" value="WD_REPEATS_1"/>
    <property type="match status" value="2"/>
</dbReference>
<dbReference type="OrthoDB" id="46379at2759"/>
<keyword evidence="9" id="KW-1185">Reference proteome</keyword>
<reference evidence="8" key="1">
    <citation type="submission" date="2020-06" db="EMBL/GenBank/DDBJ databases">
        <authorList>
            <consortium name="Plant Systems Biology data submission"/>
        </authorList>
    </citation>
    <scope>NUCLEOTIDE SEQUENCE</scope>
    <source>
        <strain evidence="8">D6</strain>
    </source>
</reference>
<keyword evidence="2 6" id="KW-0853">WD repeat</keyword>
<accession>A0A9N8EKP6</accession>